<organism evidence="1 2">
    <name type="scientific">Gordonia phage Ali17</name>
    <dbReference type="NCBI Taxonomy" id="2301561"/>
    <lineage>
        <taxon>Viruses</taxon>
        <taxon>Duplodnaviria</taxon>
        <taxon>Heunggongvirae</taxon>
        <taxon>Uroviricota</taxon>
        <taxon>Caudoviricetes</taxon>
        <taxon>Stackebrandtviridae</taxon>
        <taxon>Schenleyvirinae</taxon>
        <taxon>Leonardvirus</taxon>
        <taxon>Leonardvirus ali17</taxon>
    </lineage>
</organism>
<accession>A0A385DPS3</accession>
<dbReference type="GeneID" id="63027094"/>
<proteinExistence type="predicted"/>
<evidence type="ECO:0000313" key="1">
    <source>
        <dbReference type="EMBL" id="AXQ60682.1"/>
    </source>
</evidence>
<name>A0A385DPS3_9CAUD</name>
<keyword evidence="2" id="KW-1185">Reference proteome</keyword>
<gene>
    <name evidence="1" type="primary">66</name>
    <name evidence="1" type="ORF">SEA_ALI17_66</name>
</gene>
<dbReference type="EMBL" id="MH669000">
    <property type="protein sequence ID" value="AXQ60682.1"/>
    <property type="molecule type" value="Genomic_DNA"/>
</dbReference>
<dbReference type="RefSeq" id="YP_010002543.1">
    <property type="nucleotide sequence ID" value="NC_053245.1"/>
</dbReference>
<evidence type="ECO:0000313" key="2">
    <source>
        <dbReference type="Proteomes" id="UP000262272"/>
    </source>
</evidence>
<dbReference type="Proteomes" id="UP000262272">
    <property type="component" value="Segment"/>
</dbReference>
<dbReference type="KEGG" id="vg:63027094"/>
<reference evidence="1 2" key="1">
    <citation type="submission" date="2018-07" db="EMBL/GenBank/DDBJ databases">
        <authorList>
            <person name="Celious N.A."/>
            <person name="Jones R.M."/>
            <person name="Banks M.D."/>
            <person name="Grant A."/>
            <person name="McCray S.R."/>
            <person name="Melton Z.A."/>
            <person name="Mitchell A.N."/>
            <person name="Smalls C.A."/>
            <person name="Postiglione A.E."/>
            <person name="Patwardhan S."/>
            <person name="Newman R.H."/>
            <person name="Coomans R.J."/>
            <person name="Warner M.H."/>
            <person name="Garlena R.A."/>
            <person name="Russell D.A."/>
            <person name="Pope W.H."/>
            <person name="Jacobs-Sera D."/>
            <person name="Hatfull G.F."/>
        </authorList>
    </citation>
    <scope>NUCLEOTIDE SEQUENCE [LARGE SCALE GENOMIC DNA]</scope>
</reference>
<sequence length="160" mass="17801">MTDHITDVHVEVRNRYPIAWSARLTNDDDGEPRLVVSRINIEADDPQQMEETAEFYEPPTAGDGFQLVDTETGERIAFLTVAHLKPQVDPQRPVLMLQVIAVSAFHMPDWPMAFGSYDQNDPMAGVWVSLNTPEAVKLGWIEGALLQSGDLTVDDVLGRA</sequence>
<protein>
    <submittedName>
        <fullName evidence="1">Uncharacterized protein</fullName>
    </submittedName>
</protein>